<evidence type="ECO:0000259" key="1">
    <source>
        <dbReference type="Pfam" id="PF16467"/>
    </source>
</evidence>
<name>R7AH18_9FIRM</name>
<dbReference type="EMBL" id="CBHH010000051">
    <property type="protein sequence ID" value="CDD57650.1"/>
    <property type="molecule type" value="Genomic_DNA"/>
</dbReference>
<reference evidence="2" key="1">
    <citation type="submission" date="2012-11" db="EMBL/GenBank/DDBJ databases">
        <title>Dependencies among metagenomic species, viruses, plasmids and units of genetic variation.</title>
        <authorList>
            <person name="Nielsen H.B."/>
            <person name="Almeida M."/>
            <person name="Juncker A.S."/>
            <person name="Rasmussen S."/>
            <person name="Li J."/>
            <person name="Sunagawa S."/>
            <person name="Plichta D."/>
            <person name="Gautier L."/>
            <person name="Le Chatelier E."/>
            <person name="Peletier E."/>
            <person name="Bonde I."/>
            <person name="Nielsen T."/>
            <person name="Manichanh C."/>
            <person name="Arumugam M."/>
            <person name="Batto J."/>
            <person name="Santos M.B.Q.D."/>
            <person name="Blom N."/>
            <person name="Borruel N."/>
            <person name="Burgdorf K.S."/>
            <person name="Boumezbeur F."/>
            <person name="Casellas F."/>
            <person name="Dore J."/>
            <person name="Guarner F."/>
            <person name="Hansen T."/>
            <person name="Hildebrand F."/>
            <person name="Kaas R.S."/>
            <person name="Kennedy S."/>
            <person name="Kristiansen K."/>
            <person name="Kultima J.R."/>
            <person name="Leonard P."/>
            <person name="Levenez F."/>
            <person name="Lund O."/>
            <person name="Moumen B."/>
            <person name="Le Paslier D."/>
            <person name="Pons N."/>
            <person name="Pedersen O."/>
            <person name="Prifti E."/>
            <person name="Qin J."/>
            <person name="Raes J."/>
            <person name="Tap J."/>
            <person name="Tims S."/>
            <person name="Ussery D.W."/>
            <person name="Yamada T."/>
            <person name="MetaHit consortium"/>
            <person name="Renault P."/>
            <person name="Sicheritz-Ponten T."/>
            <person name="Bork P."/>
            <person name="Wang J."/>
            <person name="Brunak S."/>
            <person name="Ehrlich S.D."/>
        </authorList>
    </citation>
    <scope>NUCLEOTIDE SEQUENCE [LARGE SCALE GENOMIC DNA]</scope>
</reference>
<dbReference type="AlphaFoldDB" id="R7AH18"/>
<protein>
    <recommendedName>
        <fullName evidence="1">DUF5048 domain-containing protein</fullName>
    </recommendedName>
</protein>
<gene>
    <name evidence="2" type="ORF">BN656_01757</name>
</gene>
<evidence type="ECO:0000313" key="3">
    <source>
        <dbReference type="Proteomes" id="UP000018141"/>
    </source>
</evidence>
<evidence type="ECO:0000313" key="2">
    <source>
        <dbReference type="EMBL" id="CDD57650.1"/>
    </source>
</evidence>
<dbReference type="InterPro" id="IPR032489">
    <property type="entry name" value="DUF5048"/>
</dbReference>
<accession>R7AH18</accession>
<sequence>MNYTITSADRQLAFSRWLELSVKLLILNDDNSVFDDLTGIANAGTLNIDSSSSVRRTYSITITPSLTDYNLGTRISGWAGRTCLLRLGVRTPRQEQFTWYNQGIFLITGTNLSYDSSSDNLTINCSDLYVTLDGTINGTLGAYKTVFPAYTEDSDGSVKDDRYNTIRDSLILAISTFGKIRNYLVCDIGEYRGFREHNTDYQQYRINNPRWNCLPYDLEYSSGSSISSVITDMIELYPGYDAAFDENGTFVVQPVPDCYSDPVIMDDSDINEVLISESISSDLSCVRNVCEVWGRTFDTDFYSEKCSSLDGCYNVEIDNYKTSYYTGDIISFRVDKDNTAAQKVNINGLGIVPVCDENTDNPISACACLAGNVYTFRCRRRYDTDTASFVTMLYLLGQWQPHAVNVLTDGSVIEDGYTAPDGTVLDLYSSEYFETVYNCSNVELTIVPDSPFTVQRIGERCAVMSGQEYDNITSDSLALERARYENWKNSRLTDDITITLNTIIPWLKENMKIEYTSRQYNVPSQYITKSVSLDFANGTTTVGMYTFYPLYEDNSESGTYRVLSSYSHARLSRFTHAKLALVKSR</sequence>
<feature type="domain" description="DUF5048" evidence="1">
    <location>
        <begin position="449"/>
        <end position="551"/>
    </location>
</feature>
<comment type="caution">
    <text evidence="2">The sequence shown here is derived from an EMBL/GenBank/DDBJ whole genome shotgun (WGS) entry which is preliminary data.</text>
</comment>
<proteinExistence type="predicted"/>
<organism evidence="2 3">
    <name type="scientific">Bacteroides pectinophilus CAG:437</name>
    <dbReference type="NCBI Taxonomy" id="1263051"/>
    <lineage>
        <taxon>Bacteria</taxon>
        <taxon>Bacillati</taxon>
        <taxon>Bacillota</taxon>
        <taxon>Clostridia</taxon>
        <taxon>Eubacteriales</taxon>
    </lineage>
</organism>
<dbReference type="Pfam" id="PF16467">
    <property type="entry name" value="DUF5048"/>
    <property type="match status" value="1"/>
</dbReference>
<dbReference type="Proteomes" id="UP000018141">
    <property type="component" value="Unassembled WGS sequence"/>
</dbReference>